<accession>A0ABS6E2G7</accession>
<comment type="caution">
    <text evidence="1">The sequence shown here is derived from an EMBL/GenBank/DDBJ whole genome shotgun (WGS) entry which is preliminary data.</text>
</comment>
<dbReference type="InterPro" id="IPR000831">
    <property type="entry name" value="Trp_repress"/>
</dbReference>
<dbReference type="PANTHER" id="PTHR40080">
    <property type="entry name" value="LMO1763 PROTEIN"/>
    <property type="match status" value="1"/>
</dbReference>
<sequence length="102" mass="11797">MEYNSRIKSGQVDGFFEAILQLETMEECYRFFEDICTVKEIQSIAQRLEVAKLLKLNRTYNEIENETGASTATISRINRSLNYGADGYNIVLKRLGYLDNEE</sequence>
<dbReference type="NCBIfam" id="TIGR02531">
    <property type="entry name" value="yecD_yerC"/>
    <property type="match status" value="1"/>
</dbReference>
<name>A0ABS6E2G7_9FIRM</name>
<evidence type="ECO:0000313" key="2">
    <source>
        <dbReference type="Proteomes" id="UP000749471"/>
    </source>
</evidence>
<dbReference type="PIRSF" id="PIRSF012508">
    <property type="entry name" value="YerC"/>
    <property type="match status" value="1"/>
</dbReference>
<dbReference type="Pfam" id="PF01371">
    <property type="entry name" value="Trp_repressor"/>
    <property type="match status" value="1"/>
</dbReference>
<reference evidence="1 2" key="1">
    <citation type="submission" date="2021-06" db="EMBL/GenBank/DDBJ databases">
        <authorList>
            <person name="Sun Q."/>
            <person name="Li D."/>
        </authorList>
    </citation>
    <scope>NUCLEOTIDE SEQUENCE [LARGE SCALE GENOMIC DNA]</scope>
    <source>
        <strain evidence="1 2">MSJ-40</strain>
    </source>
</reference>
<evidence type="ECO:0000313" key="1">
    <source>
        <dbReference type="EMBL" id="MBU5436433.1"/>
    </source>
</evidence>
<dbReference type="EMBL" id="JAHLPM010000001">
    <property type="protein sequence ID" value="MBU5436433.1"/>
    <property type="molecule type" value="Genomic_DNA"/>
</dbReference>
<dbReference type="InterPro" id="IPR013368">
    <property type="entry name" value="YecD_YerC"/>
</dbReference>
<dbReference type="RefSeq" id="WP_216515646.1">
    <property type="nucleotide sequence ID" value="NZ_JAHLPM010000001.1"/>
</dbReference>
<gene>
    <name evidence="1" type="ORF">KQI42_00350</name>
</gene>
<proteinExistence type="predicted"/>
<dbReference type="PANTHER" id="PTHR40080:SF1">
    <property type="entry name" value="TRPR-LIKE PROTEIN YERC_YECD"/>
    <property type="match status" value="1"/>
</dbReference>
<keyword evidence="2" id="KW-1185">Reference proteome</keyword>
<organism evidence="1 2">
    <name type="scientific">Tissierella simiarum</name>
    <dbReference type="NCBI Taxonomy" id="2841534"/>
    <lineage>
        <taxon>Bacteria</taxon>
        <taxon>Bacillati</taxon>
        <taxon>Bacillota</taxon>
        <taxon>Tissierellia</taxon>
        <taxon>Tissierellales</taxon>
        <taxon>Tissierellaceae</taxon>
        <taxon>Tissierella</taxon>
    </lineage>
</organism>
<dbReference type="Proteomes" id="UP000749471">
    <property type="component" value="Unassembled WGS sequence"/>
</dbReference>
<protein>
    <submittedName>
        <fullName evidence="1">TrpR-like protein YerC/YecD</fullName>
    </submittedName>
</protein>